<dbReference type="EMBL" id="QTSX02002841">
    <property type="protein sequence ID" value="KAJ9075069.1"/>
    <property type="molecule type" value="Genomic_DNA"/>
</dbReference>
<organism evidence="1 2">
    <name type="scientific">Entomophthora muscae</name>
    <dbReference type="NCBI Taxonomy" id="34485"/>
    <lineage>
        <taxon>Eukaryota</taxon>
        <taxon>Fungi</taxon>
        <taxon>Fungi incertae sedis</taxon>
        <taxon>Zoopagomycota</taxon>
        <taxon>Entomophthoromycotina</taxon>
        <taxon>Entomophthoromycetes</taxon>
        <taxon>Entomophthorales</taxon>
        <taxon>Entomophthoraceae</taxon>
        <taxon>Entomophthora</taxon>
    </lineage>
</organism>
<gene>
    <name evidence="1" type="ORF">DSO57_1000351</name>
</gene>
<evidence type="ECO:0000313" key="1">
    <source>
        <dbReference type="EMBL" id="KAJ9075069.1"/>
    </source>
</evidence>
<evidence type="ECO:0000313" key="2">
    <source>
        <dbReference type="Proteomes" id="UP001165960"/>
    </source>
</evidence>
<proteinExistence type="predicted"/>
<accession>A0ACC2TK26</accession>
<reference evidence="1" key="1">
    <citation type="submission" date="2022-04" db="EMBL/GenBank/DDBJ databases">
        <title>Genome of the entomopathogenic fungus Entomophthora muscae.</title>
        <authorList>
            <person name="Elya C."/>
            <person name="Lovett B.R."/>
            <person name="Lee E."/>
            <person name="Macias A.M."/>
            <person name="Hajek A.E."/>
            <person name="De Bivort B.L."/>
            <person name="Kasson M.T."/>
            <person name="De Fine Licht H.H."/>
            <person name="Stajich J.E."/>
        </authorList>
    </citation>
    <scope>NUCLEOTIDE SEQUENCE</scope>
    <source>
        <strain evidence="1">Berkeley</strain>
    </source>
</reference>
<sequence>MDSYSSERTKTSALSGFPLAKSKSVSILNNPNKVHPDKERLSKSPSLMKKTNSSGLKDPAGKGSVKRALTHIFSSMTDKFSPSSSPTQSDKRFLISQPYNARHIAHVGFDKETGEFMGLPPEWKNMLSASGISKTEQAANPQAVLDVMEFYNKNSTDDRWNRYDNPVMAYMDVPNTPPKKAPSLTESEDFRRSVSESITPSRTSGFSEDTTELTATPPDCQLNANGENIENIGPLKSLSNPLEAPTAVPRVAQRRGSIHNVMERLKEICLYQDPAKTYTNLEKIGQGASGGVFLAKSNQDSEIQVALKQINILQQPKKELIVNEIAVMKSSRHPNIVNYIEGYLWKGDLWVAMEYMEGGSLTEVVTNTIITEGQIATVCTEVLKGLSHLHAHNIIHRDIKSDNILLSFEGDIKITDFGFCAQLNNDTARRVTMVGTPYWMAPEIVTRKEYDQKVDVWSLGVMIIEMIEGEPPYLKENPLRALYLIATNGTPQVENPDSLSRALKEFMFSCLEVNPADRPTASDLLSHLFLSKAVPTRDLGPLILDSRERAQVA</sequence>
<protein>
    <submittedName>
        <fullName evidence="1">Uncharacterized protein</fullName>
    </submittedName>
</protein>
<dbReference type="Proteomes" id="UP001165960">
    <property type="component" value="Unassembled WGS sequence"/>
</dbReference>
<name>A0ACC2TK26_9FUNG</name>
<comment type="caution">
    <text evidence="1">The sequence shown here is derived from an EMBL/GenBank/DDBJ whole genome shotgun (WGS) entry which is preliminary data.</text>
</comment>
<keyword evidence="2" id="KW-1185">Reference proteome</keyword>